<dbReference type="InterPro" id="IPR012036">
    <property type="entry name" value="Phage_Mu_Gp28"/>
</dbReference>
<accession>A0A650EQ05</accession>
<reference evidence="1" key="1">
    <citation type="journal article" date="2020" name="J. ISSAAS">
        <title>Lactobacilli and other gastrointestinal microbiota of Peromyscus leucopus, reservoir host for agents of Lyme disease and other zoonoses in North America.</title>
        <authorList>
            <person name="Milovic A."/>
            <person name="Bassam K."/>
            <person name="Shao H."/>
            <person name="Chatzistamou I."/>
            <person name="Tufts D.M."/>
            <person name="Diuk-Wasser M."/>
            <person name="Barbour A.G."/>
        </authorList>
    </citation>
    <scope>NUCLEOTIDE SEQUENCE</scope>
    <source>
        <strain evidence="1">LL50</strain>
    </source>
</reference>
<dbReference type="Gene3D" id="3.30.420.240">
    <property type="match status" value="1"/>
</dbReference>
<name>A0A650EQ05_9SPIO</name>
<sequence>MTKLTIEEALKKEVLLPYQKAWLADKSPVKVWEKSRRIGASYVEATASVTLASLAKAAGGMSTYYLSYSKEMTQQFISDCAFWAKILGIACGAMEEVVLKDGDDKAITVYKIRFDSGHEIWGLPSVARSLRSKQGHVVIDEAAFCEDLGELLKAAMALLMWGGSVSILSTHNGDDNPFNELIAEVRDKKKNYSLHRTTIADALQDGLYKRICDVKSEDWTSEKENEWLAQLEKDYGDAAEEELHCVPSSSGARYFPSALISSVADSSIPVFRFSESDSFTFEKKSVRKKRCKAWFAEVRDTLHTTENFVCLGEDFARSGDLTVLWFDEELPNDAGTHTLCVVELRNIPFEQQWQFIKLCCGEGLRHFDGAAFDSRGNGQMIAELAAQEWTGSVFEVMLTRKWYAENMPRVKSAFEDKAADVPDDLFIKDDWKVVQLNQGIPLIAERTGRGNGKRHGDACVAKAMAEFARASLGGSGYQPMTYEAVGAANRYRTKTEDVWDD</sequence>
<dbReference type="AlphaFoldDB" id="A0A650EQ05"/>
<dbReference type="EMBL" id="MN577574">
    <property type="protein sequence ID" value="QGT51348.1"/>
    <property type="molecule type" value="Genomic_DNA"/>
</dbReference>
<evidence type="ECO:0000313" key="1">
    <source>
        <dbReference type="EMBL" id="QGT51348.1"/>
    </source>
</evidence>
<protein>
    <recommendedName>
        <fullName evidence="2">Mu-like prophage FluMu protein gp28</fullName>
    </recommendedName>
</protein>
<evidence type="ECO:0008006" key="2">
    <source>
        <dbReference type="Google" id="ProtNLM"/>
    </source>
</evidence>
<organism evidence="1">
    <name type="scientific">uncultured Spirochaetaceae bacterium</name>
    <dbReference type="NCBI Taxonomy" id="201186"/>
    <lineage>
        <taxon>Bacteria</taxon>
        <taxon>Pseudomonadati</taxon>
        <taxon>Spirochaetota</taxon>
        <taxon>Spirochaetia</taxon>
        <taxon>Spirochaetales</taxon>
        <taxon>Spirochaetaceae</taxon>
        <taxon>environmental samples</taxon>
    </lineage>
</organism>
<proteinExistence type="predicted"/>
<dbReference type="InterPro" id="IPR027417">
    <property type="entry name" value="P-loop_NTPase"/>
</dbReference>
<gene>
    <name evidence="1" type="ORF">Unknown280_0400</name>
</gene>
<dbReference type="PIRSF" id="PIRSF007056">
    <property type="entry name" value="UCP007056"/>
    <property type="match status" value="1"/>
</dbReference>
<dbReference type="Gene3D" id="3.40.50.300">
    <property type="entry name" value="P-loop containing nucleotide triphosphate hydrolases"/>
    <property type="match status" value="1"/>
</dbReference>